<feature type="transmembrane region" description="Helical" evidence="2">
    <location>
        <begin position="38"/>
        <end position="60"/>
    </location>
</feature>
<feature type="region of interest" description="Disordered" evidence="1">
    <location>
        <begin position="147"/>
        <end position="242"/>
    </location>
</feature>
<keyword evidence="4" id="KW-1185">Reference proteome</keyword>
<dbReference type="EMBL" id="JAKWFO010000007">
    <property type="protein sequence ID" value="KAI9634541.1"/>
    <property type="molecule type" value="Genomic_DNA"/>
</dbReference>
<comment type="caution">
    <text evidence="3">The sequence shown here is derived from an EMBL/GenBank/DDBJ whole genome shotgun (WGS) entry which is preliminary data.</text>
</comment>
<evidence type="ECO:0000256" key="2">
    <source>
        <dbReference type="SAM" id="Phobius"/>
    </source>
</evidence>
<keyword evidence="2" id="KW-1133">Transmembrane helix</keyword>
<protein>
    <submittedName>
        <fullName evidence="3">Uncharacterized protein</fullName>
    </submittedName>
</protein>
<feature type="compositionally biased region" description="Low complexity" evidence="1">
    <location>
        <begin position="147"/>
        <end position="159"/>
    </location>
</feature>
<accession>A0AA38H826</accession>
<dbReference type="AlphaFoldDB" id="A0AA38H826"/>
<feature type="compositionally biased region" description="Polar residues" evidence="1">
    <location>
        <begin position="173"/>
        <end position="195"/>
    </location>
</feature>
<gene>
    <name evidence="3" type="ORF">MKK02DRAFT_38070</name>
</gene>
<reference evidence="3" key="1">
    <citation type="journal article" date="2022" name="G3 (Bethesda)">
        <title>High quality genome of the basidiomycete yeast Dioszegia hungarica PDD-24b-2 isolated from cloud water.</title>
        <authorList>
            <person name="Jarrige D."/>
            <person name="Haridas S."/>
            <person name="Bleykasten-Grosshans C."/>
            <person name="Joly M."/>
            <person name="Nadalig T."/>
            <person name="Sancelme M."/>
            <person name="Vuilleumier S."/>
            <person name="Grigoriev I.V."/>
            <person name="Amato P."/>
            <person name="Bringel F."/>
        </authorList>
    </citation>
    <scope>NUCLEOTIDE SEQUENCE</scope>
    <source>
        <strain evidence="3">PDD-24b-2</strain>
    </source>
</reference>
<proteinExistence type="predicted"/>
<name>A0AA38H826_9TREE</name>
<sequence length="291" mass="31137">MSSAIPSPSSGVGYPVQSVQAAQVDNADTPPGGLRLPVIVGIVITSVFVIVALIVGRYWLRHRRAKAGRQDARHMREIGREQGGGEGGAWAFETAVQSAPPMVERHLALPTASSRGNSHRGSTSTWADDSEMDMMATDGSTIARTLSTRSTSSVSTIRTTNRDTLDHPGYTYPTRSAFSTLPSVGRSNSSRSPHTLISPFSDPSPTSTTLSPFADTHTASSSTTLPRAPSRVSTVSSENPFQDPLPVYSLEAQRLSEVLSPFDVPIIGQGGLERQLQRPPPAYVERDRGAR</sequence>
<evidence type="ECO:0000313" key="3">
    <source>
        <dbReference type="EMBL" id="KAI9634541.1"/>
    </source>
</evidence>
<evidence type="ECO:0000256" key="1">
    <source>
        <dbReference type="SAM" id="MobiDB-lite"/>
    </source>
</evidence>
<evidence type="ECO:0000313" key="4">
    <source>
        <dbReference type="Proteomes" id="UP001164286"/>
    </source>
</evidence>
<dbReference type="Proteomes" id="UP001164286">
    <property type="component" value="Unassembled WGS sequence"/>
</dbReference>
<dbReference type="RefSeq" id="XP_052944318.1">
    <property type="nucleotide sequence ID" value="XM_053089912.1"/>
</dbReference>
<feature type="region of interest" description="Disordered" evidence="1">
    <location>
        <begin position="269"/>
        <end position="291"/>
    </location>
</feature>
<dbReference type="GeneID" id="77729117"/>
<organism evidence="3 4">
    <name type="scientific">Dioszegia hungarica</name>
    <dbReference type="NCBI Taxonomy" id="4972"/>
    <lineage>
        <taxon>Eukaryota</taxon>
        <taxon>Fungi</taxon>
        <taxon>Dikarya</taxon>
        <taxon>Basidiomycota</taxon>
        <taxon>Agaricomycotina</taxon>
        <taxon>Tremellomycetes</taxon>
        <taxon>Tremellales</taxon>
        <taxon>Bulleribasidiaceae</taxon>
        <taxon>Dioszegia</taxon>
    </lineage>
</organism>
<keyword evidence="2" id="KW-0472">Membrane</keyword>
<keyword evidence="2" id="KW-0812">Transmembrane</keyword>
<feature type="compositionally biased region" description="Low complexity" evidence="1">
    <location>
        <begin position="198"/>
        <end position="212"/>
    </location>
</feature>
<feature type="compositionally biased region" description="Polar residues" evidence="1">
    <location>
        <begin position="217"/>
        <end position="240"/>
    </location>
</feature>